<feature type="domain" description="DUF306" evidence="2">
    <location>
        <begin position="69"/>
        <end position="171"/>
    </location>
</feature>
<dbReference type="Pfam" id="PF03724">
    <property type="entry name" value="META"/>
    <property type="match status" value="1"/>
</dbReference>
<organism evidence="3 4">
    <name type="scientific">Cellulomonas wangsupingiae</name>
    <dbReference type="NCBI Taxonomy" id="2968085"/>
    <lineage>
        <taxon>Bacteria</taxon>
        <taxon>Bacillati</taxon>
        <taxon>Actinomycetota</taxon>
        <taxon>Actinomycetes</taxon>
        <taxon>Micrococcales</taxon>
        <taxon>Cellulomonadaceae</taxon>
        <taxon>Cellulomonas</taxon>
    </lineage>
</organism>
<evidence type="ECO:0000313" key="4">
    <source>
        <dbReference type="Proteomes" id="UP001317322"/>
    </source>
</evidence>
<evidence type="ECO:0000313" key="3">
    <source>
        <dbReference type="EMBL" id="UUI64501.1"/>
    </source>
</evidence>
<dbReference type="Proteomes" id="UP001317322">
    <property type="component" value="Chromosome"/>
</dbReference>
<evidence type="ECO:0000256" key="1">
    <source>
        <dbReference type="SAM" id="MobiDB-lite"/>
    </source>
</evidence>
<gene>
    <name evidence="3" type="ORF">NP075_15485</name>
</gene>
<dbReference type="RefSeq" id="WP_227566193.1">
    <property type="nucleotide sequence ID" value="NZ_CP101989.1"/>
</dbReference>
<feature type="compositionally biased region" description="Low complexity" evidence="1">
    <location>
        <begin position="55"/>
        <end position="70"/>
    </location>
</feature>
<sequence>MARTTVRRRTRWRATTGTGRRSRRASVTGLALAGVLVAAGCATGTEPGDQETFTASSSSSPGASATSAAPTADGAWTLQSGDVDGTALTLVESAPVTLLLEEGRASGSAACNTYTTSVDTSDGWRIEPAGVTRMACAQDLMTLESTYLDALARVDAAEVTDGTLELTGPDVRLVFAADGEADAG</sequence>
<dbReference type="PANTHER" id="PTHR35535:SF1">
    <property type="entry name" value="HEAT SHOCK PROTEIN HSLJ"/>
    <property type="match status" value="1"/>
</dbReference>
<feature type="compositionally biased region" description="Low complexity" evidence="1">
    <location>
        <begin position="13"/>
        <end position="25"/>
    </location>
</feature>
<feature type="compositionally biased region" description="Basic residues" evidence="1">
    <location>
        <begin position="1"/>
        <end position="12"/>
    </location>
</feature>
<proteinExistence type="predicted"/>
<keyword evidence="4" id="KW-1185">Reference proteome</keyword>
<feature type="region of interest" description="Disordered" evidence="1">
    <location>
        <begin position="46"/>
        <end position="70"/>
    </location>
</feature>
<reference evidence="3 4" key="1">
    <citation type="submission" date="2022-07" db="EMBL/GenBank/DDBJ databases">
        <title>Novel species in genus cellulomonas.</title>
        <authorList>
            <person name="Ye L."/>
        </authorList>
    </citation>
    <scope>NUCLEOTIDE SEQUENCE [LARGE SCALE GENOMIC DNA]</scope>
    <source>
        <strain evidence="4">zg-Y908</strain>
    </source>
</reference>
<dbReference type="PANTHER" id="PTHR35535">
    <property type="entry name" value="HEAT SHOCK PROTEIN HSLJ"/>
    <property type="match status" value="1"/>
</dbReference>
<feature type="region of interest" description="Disordered" evidence="1">
    <location>
        <begin position="1"/>
        <end position="25"/>
    </location>
</feature>
<accession>A0ABY5K246</accession>
<evidence type="ECO:0000259" key="2">
    <source>
        <dbReference type="Pfam" id="PF03724"/>
    </source>
</evidence>
<dbReference type="InterPro" id="IPR038670">
    <property type="entry name" value="HslJ-like_sf"/>
</dbReference>
<dbReference type="InterPro" id="IPR053147">
    <property type="entry name" value="Hsp_HslJ-like"/>
</dbReference>
<dbReference type="InterPro" id="IPR005184">
    <property type="entry name" value="DUF306_Meta_HslJ"/>
</dbReference>
<name>A0ABY5K246_9CELL</name>
<dbReference type="Gene3D" id="2.40.128.270">
    <property type="match status" value="1"/>
</dbReference>
<dbReference type="EMBL" id="CP101989">
    <property type="protein sequence ID" value="UUI64501.1"/>
    <property type="molecule type" value="Genomic_DNA"/>
</dbReference>
<protein>
    <submittedName>
        <fullName evidence="3">META domain-containing protein</fullName>
    </submittedName>
</protein>